<evidence type="ECO:0000256" key="2">
    <source>
        <dbReference type="SAM" id="Phobius"/>
    </source>
</evidence>
<protein>
    <submittedName>
        <fullName evidence="3">Uncharacterized protein</fullName>
    </submittedName>
</protein>
<feature type="transmembrane region" description="Helical" evidence="2">
    <location>
        <begin position="56"/>
        <end position="74"/>
    </location>
</feature>
<evidence type="ECO:0000256" key="1">
    <source>
        <dbReference type="SAM" id="MobiDB-lite"/>
    </source>
</evidence>
<keyword evidence="2" id="KW-1133">Transmembrane helix</keyword>
<keyword evidence="2" id="KW-0472">Membrane</keyword>
<evidence type="ECO:0000313" key="3">
    <source>
        <dbReference type="EMBL" id="GIY68494.1"/>
    </source>
</evidence>
<dbReference type="Proteomes" id="UP001054945">
    <property type="component" value="Unassembled WGS sequence"/>
</dbReference>
<proteinExistence type="predicted"/>
<accession>A0AAV4VFS0</accession>
<evidence type="ECO:0000313" key="4">
    <source>
        <dbReference type="Proteomes" id="UP001054945"/>
    </source>
</evidence>
<dbReference type="EMBL" id="BPLR01014386">
    <property type="protein sequence ID" value="GIY68494.1"/>
    <property type="molecule type" value="Genomic_DNA"/>
</dbReference>
<name>A0AAV4VFS0_CAEEX</name>
<keyword evidence="4" id="KW-1185">Reference proteome</keyword>
<keyword evidence="2" id="KW-0812">Transmembrane</keyword>
<reference evidence="3 4" key="1">
    <citation type="submission" date="2021-06" db="EMBL/GenBank/DDBJ databases">
        <title>Caerostris extrusa draft genome.</title>
        <authorList>
            <person name="Kono N."/>
            <person name="Arakawa K."/>
        </authorList>
    </citation>
    <scope>NUCLEOTIDE SEQUENCE [LARGE SCALE GENOMIC DNA]</scope>
</reference>
<sequence length="83" mass="9254">MGLDGKNAASVLEDTEAPRPLPPCKEAFNPFSLSGTAPGHPKPPLSAVNAWMNVNLFNFFFCCCCWLSFFYYYVAGFLTKRHT</sequence>
<organism evidence="3 4">
    <name type="scientific">Caerostris extrusa</name>
    <name type="common">Bark spider</name>
    <name type="synonym">Caerostris bankana</name>
    <dbReference type="NCBI Taxonomy" id="172846"/>
    <lineage>
        <taxon>Eukaryota</taxon>
        <taxon>Metazoa</taxon>
        <taxon>Ecdysozoa</taxon>
        <taxon>Arthropoda</taxon>
        <taxon>Chelicerata</taxon>
        <taxon>Arachnida</taxon>
        <taxon>Araneae</taxon>
        <taxon>Araneomorphae</taxon>
        <taxon>Entelegynae</taxon>
        <taxon>Araneoidea</taxon>
        <taxon>Araneidae</taxon>
        <taxon>Caerostris</taxon>
    </lineage>
</organism>
<comment type="caution">
    <text evidence="3">The sequence shown here is derived from an EMBL/GenBank/DDBJ whole genome shotgun (WGS) entry which is preliminary data.</text>
</comment>
<feature type="region of interest" description="Disordered" evidence="1">
    <location>
        <begin position="1"/>
        <end position="23"/>
    </location>
</feature>
<gene>
    <name evidence="3" type="ORF">CEXT_143931</name>
</gene>
<dbReference type="AlphaFoldDB" id="A0AAV4VFS0"/>